<gene>
    <name evidence="2" type="ORF">BTO11_04610</name>
</gene>
<name>A0A2S7UTD9_9GAMM</name>
<keyword evidence="1" id="KW-0732">Signal</keyword>
<evidence type="ECO:0008006" key="4">
    <source>
        <dbReference type="Google" id="ProtNLM"/>
    </source>
</evidence>
<proteinExistence type="predicted"/>
<sequence length="502" mass="53979">MKKSTLTIATLVALTSTSASAFDYFFQTGRSMGYGSAGTTYAHWSAAANYNPALIGSAAGTEEDFFFVLNGSLRVNEQNDAIDTMDQFSEDTESFDGFSDVDLLEGDKAALQNNVDTANQLVTSVEKLDGAGMNLGLGINGGLGMSFETFAMSFQVNTQVVVGGTVNIAEEDTSMFRRFTELGQVLIDDVRPLYDDLKVKEAELAAIQESYEAGNATQDDINDAQLLVDEAEAIAEDAKNTQVGIETDFADIFDTETQSITFNDEDLKSNTRFAAIGWAEAGMTLGSNWKLDGGKVLSVGATFKAVHLEFYDYQASTAGFDEDNLDGDAYKSEEDFVTADIGAILALDSADKWRVGISVKNLNGVTITTNPAGLQAGQEELIFEVKPQVRIGTSYNGGWYRLAADVDVTESKGPHYADGTEFFKGTQYASLGAIINAWDFIELRVGYRHNLITTDELAARTSEADGLVTAGAGIYLGPVQFDLGLQASEEEVGGGLQAMITW</sequence>
<dbReference type="RefSeq" id="WP_181135840.1">
    <property type="nucleotide sequence ID" value="NZ_BMYG01000008.1"/>
</dbReference>
<keyword evidence="3" id="KW-1185">Reference proteome</keyword>
<dbReference type="Gene3D" id="2.40.160.60">
    <property type="entry name" value="Outer membrane protein transport protein (OMPP1/FadL/TodX)"/>
    <property type="match status" value="1"/>
</dbReference>
<dbReference type="Pfam" id="PF13729">
    <property type="entry name" value="TraF_2"/>
    <property type="match status" value="1"/>
</dbReference>
<evidence type="ECO:0000313" key="2">
    <source>
        <dbReference type="EMBL" id="PQJ53008.1"/>
    </source>
</evidence>
<comment type="caution">
    <text evidence="2">The sequence shown here is derived from an EMBL/GenBank/DDBJ whole genome shotgun (WGS) entry which is preliminary data.</text>
</comment>
<dbReference type="AlphaFoldDB" id="A0A2S7UTD9"/>
<reference evidence="2 3" key="1">
    <citation type="submission" date="2016-12" db="EMBL/GenBank/DDBJ databases">
        <title>Diversity of luminous bacteria.</title>
        <authorList>
            <person name="Yoshizawa S."/>
            <person name="Kogure K."/>
        </authorList>
    </citation>
    <scope>NUCLEOTIDE SEQUENCE [LARGE SCALE GENOMIC DNA]</scope>
    <source>
        <strain evidence="2 3">SA4-48</strain>
    </source>
</reference>
<dbReference type="EMBL" id="MSCH01000003">
    <property type="protein sequence ID" value="PQJ53008.1"/>
    <property type="molecule type" value="Genomic_DNA"/>
</dbReference>
<dbReference type="InterPro" id="IPR032811">
    <property type="entry name" value="Put_conjugal_transfer"/>
</dbReference>
<organism evidence="2 3">
    <name type="scientific">Psychrosphaera saromensis</name>
    <dbReference type="NCBI Taxonomy" id="716813"/>
    <lineage>
        <taxon>Bacteria</taxon>
        <taxon>Pseudomonadati</taxon>
        <taxon>Pseudomonadota</taxon>
        <taxon>Gammaproteobacteria</taxon>
        <taxon>Alteromonadales</taxon>
        <taxon>Pseudoalteromonadaceae</taxon>
        <taxon>Psychrosphaera</taxon>
    </lineage>
</organism>
<accession>A0A2S7UTD9</accession>
<dbReference type="Proteomes" id="UP000239007">
    <property type="component" value="Unassembled WGS sequence"/>
</dbReference>
<evidence type="ECO:0000313" key="3">
    <source>
        <dbReference type="Proteomes" id="UP000239007"/>
    </source>
</evidence>
<feature type="signal peptide" evidence="1">
    <location>
        <begin position="1"/>
        <end position="21"/>
    </location>
</feature>
<evidence type="ECO:0000256" key="1">
    <source>
        <dbReference type="SAM" id="SignalP"/>
    </source>
</evidence>
<feature type="chain" id="PRO_5015591974" description="Conjugal transfer protein TraF" evidence="1">
    <location>
        <begin position="22"/>
        <end position="502"/>
    </location>
</feature>
<protein>
    <recommendedName>
        <fullName evidence="4">Conjugal transfer protein TraF</fullName>
    </recommendedName>
</protein>